<accession>A0A3M7S3S9</accession>
<keyword evidence="4" id="KW-1185">Reference proteome</keyword>
<dbReference type="InterPro" id="IPR050300">
    <property type="entry name" value="GDXG_lipolytic_enzyme"/>
</dbReference>
<evidence type="ECO:0000313" key="3">
    <source>
        <dbReference type="EMBL" id="RNA30300.1"/>
    </source>
</evidence>
<evidence type="ECO:0000313" key="4">
    <source>
        <dbReference type="Proteomes" id="UP000276133"/>
    </source>
</evidence>
<dbReference type="STRING" id="10195.A0A3M7S3S9"/>
<evidence type="ECO:0000256" key="1">
    <source>
        <dbReference type="ARBA" id="ARBA00022801"/>
    </source>
</evidence>
<feature type="domain" description="Alpha/beta hydrolase fold-3" evidence="2">
    <location>
        <begin position="132"/>
        <end position="196"/>
    </location>
</feature>
<proteinExistence type="predicted"/>
<dbReference type="OrthoDB" id="408631at2759"/>
<comment type="caution">
    <text evidence="3">The sequence shown here is derived from an EMBL/GenBank/DDBJ whole genome shotgun (WGS) entry which is preliminary data.</text>
</comment>
<reference evidence="3 4" key="1">
    <citation type="journal article" date="2018" name="Sci. Rep.">
        <title>Genomic signatures of local adaptation to the degree of environmental predictability in rotifers.</title>
        <authorList>
            <person name="Franch-Gras L."/>
            <person name="Hahn C."/>
            <person name="Garcia-Roger E.M."/>
            <person name="Carmona M.J."/>
            <person name="Serra M."/>
            <person name="Gomez A."/>
        </authorList>
    </citation>
    <scope>NUCLEOTIDE SEQUENCE [LARGE SCALE GENOMIC DNA]</scope>
    <source>
        <strain evidence="3">HYR1</strain>
    </source>
</reference>
<evidence type="ECO:0000259" key="2">
    <source>
        <dbReference type="Pfam" id="PF07859"/>
    </source>
</evidence>
<dbReference type="InterPro" id="IPR013094">
    <property type="entry name" value="AB_hydrolase_3"/>
</dbReference>
<dbReference type="Proteomes" id="UP000276133">
    <property type="component" value="Unassembled WGS sequence"/>
</dbReference>
<dbReference type="Gene3D" id="3.40.50.1820">
    <property type="entry name" value="alpha/beta hydrolase"/>
    <property type="match status" value="1"/>
</dbReference>
<dbReference type="InterPro" id="IPR029058">
    <property type="entry name" value="AB_hydrolase_fold"/>
</dbReference>
<protein>
    <submittedName>
        <fullName evidence="3">Neutral cholesterol ester hydrolase 1</fullName>
    </submittedName>
</protein>
<dbReference type="SUPFAM" id="SSF53474">
    <property type="entry name" value="alpha/beta-Hydrolases"/>
    <property type="match status" value="1"/>
</dbReference>
<sequence>MLNEKVKLPKIQVLIYPWLQMFTFHLPSLIHYSDTGLVRATQVDLVDYVSWYLGITNVSEEIRLNLAVNNHTLLITDPRQRRLIESYLNVSQIPEQYRSGKNYYQQEAELFPAYELDQNSVLKDPKYFDYFKKACDPRITPLFAEHESLIGLPKTYFMITEWDALKDEGILYSERLRNAGVDVTVKFYENGFHGIALLVGELTGYELADLMVKDMNFINGK</sequence>
<keyword evidence="1 3" id="KW-0378">Hydrolase</keyword>
<name>A0A3M7S3S9_BRAPC</name>
<dbReference type="GO" id="GO:0016787">
    <property type="term" value="F:hydrolase activity"/>
    <property type="evidence" value="ECO:0007669"/>
    <property type="project" value="UniProtKB-KW"/>
</dbReference>
<dbReference type="Pfam" id="PF07859">
    <property type="entry name" value="Abhydrolase_3"/>
    <property type="match status" value="1"/>
</dbReference>
<organism evidence="3 4">
    <name type="scientific">Brachionus plicatilis</name>
    <name type="common">Marine rotifer</name>
    <name type="synonym">Brachionus muelleri</name>
    <dbReference type="NCBI Taxonomy" id="10195"/>
    <lineage>
        <taxon>Eukaryota</taxon>
        <taxon>Metazoa</taxon>
        <taxon>Spiralia</taxon>
        <taxon>Gnathifera</taxon>
        <taxon>Rotifera</taxon>
        <taxon>Eurotatoria</taxon>
        <taxon>Monogononta</taxon>
        <taxon>Pseudotrocha</taxon>
        <taxon>Ploima</taxon>
        <taxon>Brachionidae</taxon>
        <taxon>Brachionus</taxon>
    </lineage>
</organism>
<gene>
    <name evidence="3" type="ORF">BpHYR1_034921</name>
</gene>
<dbReference type="PANTHER" id="PTHR48081:SF8">
    <property type="entry name" value="ALPHA_BETA HYDROLASE FOLD-3 DOMAIN-CONTAINING PROTEIN-RELATED"/>
    <property type="match status" value="1"/>
</dbReference>
<dbReference type="AlphaFoldDB" id="A0A3M7S3S9"/>
<dbReference type="EMBL" id="REGN01002103">
    <property type="protein sequence ID" value="RNA30300.1"/>
    <property type="molecule type" value="Genomic_DNA"/>
</dbReference>
<dbReference type="PANTHER" id="PTHR48081">
    <property type="entry name" value="AB HYDROLASE SUPERFAMILY PROTEIN C4A8.06C"/>
    <property type="match status" value="1"/>
</dbReference>